<dbReference type="InterPro" id="IPR036188">
    <property type="entry name" value="FAD/NAD-bd_sf"/>
</dbReference>
<dbReference type="InterPro" id="IPR023753">
    <property type="entry name" value="FAD/NAD-binding_dom"/>
</dbReference>
<dbReference type="PANTHER" id="PTHR43735:SF11">
    <property type="entry name" value="HYPOTHETICAL OXIDOREDUCTASE (EUROFUNG)"/>
    <property type="match status" value="1"/>
</dbReference>
<dbReference type="PANTHER" id="PTHR43735">
    <property type="entry name" value="APOPTOSIS-INDUCING FACTOR 1"/>
    <property type="match status" value="1"/>
</dbReference>
<proteinExistence type="predicted"/>
<evidence type="ECO:0000259" key="1">
    <source>
        <dbReference type="Pfam" id="PF07992"/>
    </source>
</evidence>
<name>A0A6A6C247_ZASCE</name>
<dbReference type="RefSeq" id="XP_033661129.1">
    <property type="nucleotide sequence ID" value="XM_033814377.1"/>
</dbReference>
<dbReference type="Gene3D" id="3.50.50.100">
    <property type="match status" value="1"/>
</dbReference>
<accession>A0A6A6C247</accession>
<evidence type="ECO:0000313" key="3">
    <source>
        <dbReference type="Proteomes" id="UP000799537"/>
    </source>
</evidence>
<dbReference type="GeneID" id="54567649"/>
<dbReference type="PRINTS" id="PR00368">
    <property type="entry name" value="FADPNR"/>
</dbReference>
<evidence type="ECO:0000313" key="2">
    <source>
        <dbReference type="EMBL" id="KAF2160240.1"/>
    </source>
</evidence>
<dbReference type="SUPFAM" id="SSF51905">
    <property type="entry name" value="FAD/NAD(P)-binding domain"/>
    <property type="match status" value="1"/>
</dbReference>
<reference evidence="2" key="1">
    <citation type="journal article" date="2020" name="Stud. Mycol.">
        <title>101 Dothideomycetes genomes: a test case for predicting lifestyles and emergence of pathogens.</title>
        <authorList>
            <person name="Haridas S."/>
            <person name="Albert R."/>
            <person name="Binder M."/>
            <person name="Bloem J."/>
            <person name="Labutti K."/>
            <person name="Salamov A."/>
            <person name="Andreopoulos B."/>
            <person name="Baker S."/>
            <person name="Barry K."/>
            <person name="Bills G."/>
            <person name="Bluhm B."/>
            <person name="Cannon C."/>
            <person name="Castanera R."/>
            <person name="Culley D."/>
            <person name="Daum C."/>
            <person name="Ezra D."/>
            <person name="Gonzalez J."/>
            <person name="Henrissat B."/>
            <person name="Kuo A."/>
            <person name="Liang C."/>
            <person name="Lipzen A."/>
            <person name="Lutzoni F."/>
            <person name="Magnuson J."/>
            <person name="Mondo S."/>
            <person name="Nolan M."/>
            <person name="Ohm R."/>
            <person name="Pangilinan J."/>
            <person name="Park H.-J."/>
            <person name="Ramirez L."/>
            <person name="Alfaro M."/>
            <person name="Sun H."/>
            <person name="Tritt A."/>
            <person name="Yoshinaga Y."/>
            <person name="Zwiers L.-H."/>
            <person name="Turgeon B."/>
            <person name="Goodwin S."/>
            <person name="Spatafora J."/>
            <person name="Crous P."/>
            <person name="Grigoriev I."/>
        </authorList>
    </citation>
    <scope>NUCLEOTIDE SEQUENCE</scope>
    <source>
        <strain evidence="2">ATCC 36951</strain>
    </source>
</reference>
<dbReference type="EMBL" id="ML993628">
    <property type="protein sequence ID" value="KAF2160240.1"/>
    <property type="molecule type" value="Genomic_DNA"/>
</dbReference>
<dbReference type="GO" id="GO:0050660">
    <property type="term" value="F:flavin adenine dinucleotide binding"/>
    <property type="evidence" value="ECO:0007669"/>
    <property type="project" value="TreeGrafter"/>
</dbReference>
<gene>
    <name evidence="2" type="ORF">M409DRAFT_60153</name>
</gene>
<keyword evidence="3" id="KW-1185">Reference proteome</keyword>
<dbReference type="GO" id="GO:0004174">
    <property type="term" value="F:electron-transferring-flavoprotein dehydrogenase activity"/>
    <property type="evidence" value="ECO:0007669"/>
    <property type="project" value="TreeGrafter"/>
</dbReference>
<organism evidence="2 3">
    <name type="scientific">Zasmidium cellare ATCC 36951</name>
    <dbReference type="NCBI Taxonomy" id="1080233"/>
    <lineage>
        <taxon>Eukaryota</taxon>
        <taxon>Fungi</taxon>
        <taxon>Dikarya</taxon>
        <taxon>Ascomycota</taxon>
        <taxon>Pezizomycotina</taxon>
        <taxon>Dothideomycetes</taxon>
        <taxon>Dothideomycetidae</taxon>
        <taxon>Mycosphaerellales</taxon>
        <taxon>Mycosphaerellaceae</taxon>
        <taxon>Zasmidium</taxon>
    </lineage>
</organism>
<dbReference type="Proteomes" id="UP000799537">
    <property type="component" value="Unassembled WGS sequence"/>
</dbReference>
<sequence>MSPALRNVVVVGGSYVGLGTARELMKIVPASHRVLLVEPHSHFNHIFTFPRFAILPGHEQKAFVPYTAVFNSSTRHALITARATSVHKDHISISAPFEGTQNLSYDYLVIATGTLLAAPSMMPFDTKTPSVKYIQNYQRQIEAAETLTIVGGGAVGVQMALDVRELYPNKEVVLVQSREKLMPVYHEGLDRLLRETFEKQNIRVVSGARAVVPEGGFPKEASSEGFTLHLNNGDSLKTNFVVPATGQKPNNQLIQTLPATDSAKGLINQKNGFLRVRKTLQLDDPAYTNIFAVGDIADSGAHKAARPGSMQAGVVARNLVEMIEGKEAKEEYTPGPAGIHLSLGLKRNIIFRNPNVAEGETEPTVTEKFDGQDDLSAGNMWTRLNVSMAEERAAI</sequence>
<dbReference type="AlphaFoldDB" id="A0A6A6C247"/>
<dbReference type="GO" id="GO:0005737">
    <property type="term" value="C:cytoplasm"/>
    <property type="evidence" value="ECO:0007669"/>
    <property type="project" value="TreeGrafter"/>
</dbReference>
<dbReference type="PRINTS" id="PR00411">
    <property type="entry name" value="PNDRDTASEI"/>
</dbReference>
<dbReference type="OrthoDB" id="202203at2759"/>
<protein>
    <recommendedName>
        <fullName evidence="1">FAD/NAD(P)-binding domain-containing protein</fullName>
    </recommendedName>
</protein>
<feature type="domain" description="FAD/NAD(P)-binding" evidence="1">
    <location>
        <begin position="7"/>
        <end position="304"/>
    </location>
</feature>
<dbReference type="Pfam" id="PF07992">
    <property type="entry name" value="Pyr_redox_2"/>
    <property type="match status" value="1"/>
</dbReference>